<accession>A0AAD8DZ49</accession>
<proteinExistence type="predicted"/>
<comment type="caution">
    <text evidence="2">The sequence shown here is derived from an EMBL/GenBank/DDBJ whole genome shotgun (WGS) entry which is preliminary data.</text>
</comment>
<dbReference type="EMBL" id="JARGEI010000004">
    <property type="protein sequence ID" value="KAJ8732454.1"/>
    <property type="molecule type" value="Genomic_DNA"/>
</dbReference>
<organism evidence="2 3">
    <name type="scientific">Mythimna separata</name>
    <name type="common">Oriental armyworm</name>
    <name type="synonym">Pseudaletia separata</name>
    <dbReference type="NCBI Taxonomy" id="271217"/>
    <lineage>
        <taxon>Eukaryota</taxon>
        <taxon>Metazoa</taxon>
        <taxon>Ecdysozoa</taxon>
        <taxon>Arthropoda</taxon>
        <taxon>Hexapoda</taxon>
        <taxon>Insecta</taxon>
        <taxon>Pterygota</taxon>
        <taxon>Neoptera</taxon>
        <taxon>Endopterygota</taxon>
        <taxon>Lepidoptera</taxon>
        <taxon>Glossata</taxon>
        <taxon>Ditrysia</taxon>
        <taxon>Noctuoidea</taxon>
        <taxon>Noctuidae</taxon>
        <taxon>Noctuinae</taxon>
        <taxon>Hadenini</taxon>
        <taxon>Mythimna</taxon>
    </lineage>
</organism>
<feature type="region of interest" description="Disordered" evidence="1">
    <location>
        <begin position="223"/>
        <end position="245"/>
    </location>
</feature>
<evidence type="ECO:0000313" key="2">
    <source>
        <dbReference type="EMBL" id="KAJ8732454.1"/>
    </source>
</evidence>
<keyword evidence="3" id="KW-1185">Reference proteome</keyword>
<protein>
    <submittedName>
        <fullName evidence="2">Uncharacterized protein</fullName>
    </submittedName>
</protein>
<feature type="compositionally biased region" description="Basic and acidic residues" evidence="1">
    <location>
        <begin position="233"/>
        <end position="245"/>
    </location>
</feature>
<reference evidence="2" key="1">
    <citation type="submission" date="2023-03" db="EMBL/GenBank/DDBJ databases">
        <title>Chromosome-level genomes of two armyworms, Mythimna separata and Mythimna loreyi, provide insights into the biosynthesis and reception of sex pheromones.</title>
        <authorList>
            <person name="Zhao H."/>
        </authorList>
    </citation>
    <scope>NUCLEOTIDE SEQUENCE</scope>
    <source>
        <strain evidence="2">BeijingLab</strain>
        <tissue evidence="2">Pupa</tissue>
    </source>
</reference>
<dbReference type="Proteomes" id="UP001231518">
    <property type="component" value="Chromosome 6"/>
</dbReference>
<gene>
    <name evidence="2" type="ORF">PYW07_015053</name>
</gene>
<evidence type="ECO:0000313" key="3">
    <source>
        <dbReference type="Proteomes" id="UP001231518"/>
    </source>
</evidence>
<dbReference type="AlphaFoldDB" id="A0AAD8DZ49"/>
<sequence length="245" mass="27144">MGAGQSVRTSAFQRPKAAAKESFIDDEPVDHHISISNKMVERLVEDATLAGGAAAASSQAKLPTPRGDYRDKIYMEKLKCMDESHSEITGLALCRRLSLGADGSTNFCHAARRPTSLSTLRKSWTFYYTCQAPASLEALVQLGRITVNDLSAIAARIDMRTSKMVSVDPICGDCKQKVIQCYDEAQYGSDIIKCWDTVGDFTKCVQEAATTRLRARTMRDARERARRTRHVAHAREHALRDLSSN</sequence>
<name>A0AAD8DZ49_MYTSE</name>
<evidence type="ECO:0000256" key="1">
    <source>
        <dbReference type="SAM" id="MobiDB-lite"/>
    </source>
</evidence>